<dbReference type="EMBL" id="CP158252">
    <property type="protein sequence ID" value="XDJ43233.1"/>
    <property type="molecule type" value="Genomic_DNA"/>
</dbReference>
<gene>
    <name evidence="1" type="ORF">ABRY99_06650</name>
</gene>
<accession>A0AB39CMR8</accession>
<dbReference type="Pfam" id="PF11697">
    <property type="entry name" value="DUF3293"/>
    <property type="match status" value="1"/>
</dbReference>
<proteinExistence type="predicted"/>
<protein>
    <submittedName>
        <fullName evidence="1">DUF3293 domain-containing protein</fullName>
    </submittedName>
</protein>
<organism evidence="1">
    <name type="scientific">Castellaniella ginsengisoli</name>
    <dbReference type="NCBI Taxonomy" id="546114"/>
    <lineage>
        <taxon>Bacteria</taxon>
        <taxon>Pseudomonadati</taxon>
        <taxon>Pseudomonadota</taxon>
        <taxon>Betaproteobacteria</taxon>
        <taxon>Burkholderiales</taxon>
        <taxon>Alcaligenaceae</taxon>
        <taxon>Castellaniella</taxon>
    </lineage>
</organism>
<sequence length="146" mass="16039">MTPGGHPLDAAYRAAHYRIETAPPLILRIGQAHPALAARFPHGGVFLTACNPRSRRLRPAANARRMRALCRAVERAGHTWLPGRGLDPHGSWPDEPSLWIPGLPLESGLRLARRFDQNALVWCGPDTVARLVWTGPSPTAQARHIC</sequence>
<evidence type="ECO:0000313" key="1">
    <source>
        <dbReference type="EMBL" id="XDJ43233.1"/>
    </source>
</evidence>
<dbReference type="InterPro" id="IPR021710">
    <property type="entry name" value="DUF3293"/>
</dbReference>
<dbReference type="AlphaFoldDB" id="A0AB39CMR8"/>
<dbReference type="RefSeq" id="WP_368644045.1">
    <property type="nucleotide sequence ID" value="NZ_CP158252.1"/>
</dbReference>
<reference evidence="1" key="1">
    <citation type="submission" date="2024-05" db="EMBL/GenBank/DDBJ databases">
        <authorList>
            <person name="Luo Y.-C."/>
            <person name="Nicholds J."/>
            <person name="Mortimer T."/>
            <person name="Maboni G."/>
        </authorList>
    </citation>
    <scope>NUCLEOTIDE SEQUENCE</scope>
    <source>
        <strain evidence="1">153920</strain>
    </source>
</reference>
<name>A0AB39CMR8_9BURK</name>